<reference evidence="4 5" key="1">
    <citation type="submission" date="2019-09" db="EMBL/GenBank/DDBJ databases">
        <title>Genome sequence of Rhodovastum atsumiense, a diverse member of the Acetobacteraceae family of non-sulfur purple photosynthetic bacteria.</title>
        <authorList>
            <person name="Meyer T."/>
            <person name="Kyndt J."/>
        </authorList>
    </citation>
    <scope>NUCLEOTIDE SEQUENCE [LARGE SCALE GENOMIC DNA]</scope>
    <source>
        <strain evidence="4 5">DSM 21279</strain>
    </source>
</reference>
<evidence type="ECO:0000256" key="1">
    <source>
        <dbReference type="ARBA" id="ARBA00004418"/>
    </source>
</evidence>
<dbReference type="PANTHER" id="PTHR43649:SF30">
    <property type="entry name" value="ABC TRANSPORTER SUBSTRATE-BINDING PROTEIN"/>
    <property type="match status" value="1"/>
</dbReference>
<dbReference type="InterPro" id="IPR050490">
    <property type="entry name" value="Bact_solute-bd_prot1"/>
</dbReference>
<gene>
    <name evidence="4" type="ORF">F1189_06055</name>
</gene>
<dbReference type="SUPFAM" id="SSF53850">
    <property type="entry name" value="Periplasmic binding protein-like II"/>
    <property type="match status" value="1"/>
</dbReference>
<evidence type="ECO:0000256" key="2">
    <source>
        <dbReference type="ARBA" id="ARBA00008520"/>
    </source>
</evidence>
<evidence type="ECO:0000256" key="3">
    <source>
        <dbReference type="SAM" id="SignalP"/>
    </source>
</evidence>
<dbReference type="PANTHER" id="PTHR43649">
    <property type="entry name" value="ARABINOSE-BINDING PROTEIN-RELATED"/>
    <property type="match status" value="1"/>
</dbReference>
<dbReference type="InterPro" id="IPR006059">
    <property type="entry name" value="SBP"/>
</dbReference>
<feature type="chain" id="PRO_5024365569" evidence="3">
    <location>
        <begin position="24"/>
        <end position="430"/>
    </location>
</feature>
<evidence type="ECO:0000313" key="5">
    <source>
        <dbReference type="Proteomes" id="UP000325255"/>
    </source>
</evidence>
<dbReference type="EMBL" id="VWPK01000007">
    <property type="protein sequence ID" value="KAA5613254.1"/>
    <property type="molecule type" value="Genomic_DNA"/>
</dbReference>
<dbReference type="RefSeq" id="WP_150039752.1">
    <property type="nucleotide sequence ID" value="NZ_OW485601.1"/>
</dbReference>
<comment type="similarity">
    <text evidence="2">Belongs to the bacterial solute-binding protein 1 family.</text>
</comment>
<comment type="subcellular location">
    <subcellularLocation>
        <location evidence="1">Periplasm</location>
    </subcellularLocation>
</comment>
<dbReference type="Gene3D" id="3.40.190.10">
    <property type="entry name" value="Periplasmic binding protein-like II"/>
    <property type="match status" value="2"/>
</dbReference>
<dbReference type="OrthoDB" id="2509690at2"/>
<dbReference type="Pfam" id="PF13416">
    <property type="entry name" value="SBP_bac_8"/>
    <property type="match status" value="1"/>
</dbReference>
<organism evidence="4 5">
    <name type="scientific">Rhodovastum atsumiense</name>
    <dbReference type="NCBI Taxonomy" id="504468"/>
    <lineage>
        <taxon>Bacteria</taxon>
        <taxon>Pseudomonadati</taxon>
        <taxon>Pseudomonadota</taxon>
        <taxon>Alphaproteobacteria</taxon>
        <taxon>Acetobacterales</taxon>
        <taxon>Acetobacteraceae</taxon>
        <taxon>Rhodovastum</taxon>
    </lineage>
</organism>
<dbReference type="GO" id="GO:0042597">
    <property type="term" value="C:periplasmic space"/>
    <property type="evidence" value="ECO:0007669"/>
    <property type="project" value="UniProtKB-SubCell"/>
</dbReference>
<comment type="caution">
    <text evidence="4">The sequence shown here is derived from an EMBL/GenBank/DDBJ whole genome shotgun (WGS) entry which is preliminary data.</text>
</comment>
<name>A0A5M6IY52_9PROT</name>
<proteinExistence type="inferred from homology"/>
<protein>
    <submittedName>
        <fullName evidence="4">ABC transporter substrate-binding protein</fullName>
    </submittedName>
</protein>
<keyword evidence="3" id="KW-0732">Signal</keyword>
<feature type="signal peptide" evidence="3">
    <location>
        <begin position="1"/>
        <end position="23"/>
    </location>
</feature>
<sequence length="430" mass="46547">MIRRRTLLAASAATLGAPAILRAQTVTELSFYYPIAVGGPIPAVIDGYCQDFQKQSGIAVKPVYAGNYAETMTKAVTALRAGGGPQLAVLLAAEMHSLQDLGVLVSLDEIGLDTEAKRWLAGFYPAFMANSRAQGKTWSVPFQRSTAIQYYNKTAFEEAGLDPNAYPRTWAELAAAATKLTKRDASGRVTRWGIKLASDLGNAQWTFGALAHQAGHRLMNEAGTEVYFNHPRAIEALTYWRAFAFERHATPEGLSAWPQLSPDFLAGNTAIIQHTTGNLTNLRTNATFPFGVAGLPGKDGPRTVVGGGNLYFFKAASPAERTAALRFARFLTAPERAADWSIRTGYIASSPAAYETPAMKQYVADYPPADIARSFLPVATGELSTFENQRVYKALTDQIQACLNGAKTPAQAMAEAQAEADRILRPFRRA</sequence>
<keyword evidence="5" id="KW-1185">Reference proteome</keyword>
<dbReference type="AlphaFoldDB" id="A0A5M6IY52"/>
<dbReference type="CDD" id="cd14748">
    <property type="entry name" value="PBP2_UgpB"/>
    <property type="match status" value="1"/>
</dbReference>
<accession>A0A5M6IY52</accession>
<dbReference type="Proteomes" id="UP000325255">
    <property type="component" value="Unassembled WGS sequence"/>
</dbReference>
<evidence type="ECO:0000313" key="4">
    <source>
        <dbReference type="EMBL" id="KAA5613254.1"/>
    </source>
</evidence>